<dbReference type="RefSeq" id="WP_089810416.1">
    <property type="nucleotide sequence ID" value="NZ_FOYT01000004.1"/>
</dbReference>
<proteinExistence type="predicted"/>
<dbReference type="InterPro" id="IPR011055">
    <property type="entry name" value="Dup_hybrid_motif"/>
</dbReference>
<sequence>MPSHADAGGDAPASGPSDGSLLDRVPDPTNLALVGLLGLPSLVSRRFEFLEPLLLCFLFALWPFVTMLAPSRGESPASWVKTGDRWSSARFLLSMVPLQVNPFVQTQGVRQLLGHLAVDARYRFSLPDPESFEGPVTYRLPVEGEWTVVGGGHEKAHSHSWSILGQRYAYDLVRTDGEGRTHAGDGTDRSDYYCWEEPVVAPAAGVVVAASDGHRDAPRTRGWLDLRQRDIRGNYVVVEHAPDEYSVLAHLREGSVAVEAGDGVEAGQRIGLCGHSGNSTEPHLHFHVQDVPSFYRGMGLPVTFADVAVADGPEDEPTRVERAAIRAGHRVVQRGFAPAPADGRGSEVRPRAIRVE</sequence>
<name>A0A1I6ITH5_9EURY</name>
<dbReference type="PANTHER" id="PTHR21666">
    <property type="entry name" value="PEPTIDASE-RELATED"/>
    <property type="match status" value="1"/>
</dbReference>
<dbReference type="Pfam" id="PF01551">
    <property type="entry name" value="Peptidase_M23"/>
    <property type="match status" value="1"/>
</dbReference>
<dbReference type="OrthoDB" id="7494at2157"/>
<dbReference type="GO" id="GO:0004222">
    <property type="term" value="F:metalloendopeptidase activity"/>
    <property type="evidence" value="ECO:0007669"/>
    <property type="project" value="TreeGrafter"/>
</dbReference>
<accession>A0A1I6ITH5</accession>
<evidence type="ECO:0000313" key="4">
    <source>
        <dbReference type="Proteomes" id="UP000198531"/>
    </source>
</evidence>
<dbReference type="STRING" id="553469.SAMN04487947_3715"/>
<protein>
    <submittedName>
        <fullName evidence="3">Peptidase family M23</fullName>
    </submittedName>
</protein>
<gene>
    <name evidence="3" type="ORF">SAMN04487947_3715</name>
</gene>
<dbReference type="InterPro" id="IPR016047">
    <property type="entry name" value="M23ase_b-sheet_dom"/>
</dbReference>
<evidence type="ECO:0000313" key="3">
    <source>
        <dbReference type="EMBL" id="SFR70018.1"/>
    </source>
</evidence>
<reference evidence="4" key="1">
    <citation type="submission" date="2016-10" db="EMBL/GenBank/DDBJ databases">
        <authorList>
            <person name="Varghese N."/>
            <person name="Submissions S."/>
        </authorList>
    </citation>
    <scope>NUCLEOTIDE SEQUENCE [LARGE SCALE GENOMIC DNA]</scope>
    <source>
        <strain evidence="4">CGMCC 1.7736</strain>
    </source>
</reference>
<feature type="domain" description="M23ase beta-sheet core" evidence="2">
    <location>
        <begin position="197"/>
        <end position="289"/>
    </location>
</feature>
<feature type="compositionally biased region" description="Basic and acidic residues" evidence="1">
    <location>
        <begin position="344"/>
        <end position="356"/>
    </location>
</feature>
<dbReference type="InterPro" id="IPR050570">
    <property type="entry name" value="Cell_wall_metabolism_enzyme"/>
</dbReference>
<dbReference type="Gene3D" id="2.70.70.10">
    <property type="entry name" value="Glucose Permease (Domain IIA)"/>
    <property type="match status" value="1"/>
</dbReference>
<evidence type="ECO:0000256" key="1">
    <source>
        <dbReference type="SAM" id="MobiDB-lite"/>
    </source>
</evidence>
<dbReference type="AlphaFoldDB" id="A0A1I6ITH5"/>
<feature type="compositionally biased region" description="Low complexity" evidence="1">
    <location>
        <begin position="1"/>
        <end position="20"/>
    </location>
</feature>
<evidence type="ECO:0000259" key="2">
    <source>
        <dbReference type="Pfam" id="PF01551"/>
    </source>
</evidence>
<dbReference type="EMBL" id="FOYT01000004">
    <property type="protein sequence ID" value="SFR70018.1"/>
    <property type="molecule type" value="Genomic_DNA"/>
</dbReference>
<dbReference type="PANTHER" id="PTHR21666:SF270">
    <property type="entry name" value="MUREIN HYDROLASE ACTIVATOR ENVC"/>
    <property type="match status" value="1"/>
</dbReference>
<dbReference type="SUPFAM" id="SSF51261">
    <property type="entry name" value="Duplicated hybrid motif"/>
    <property type="match status" value="1"/>
</dbReference>
<dbReference type="CDD" id="cd12797">
    <property type="entry name" value="M23_peptidase"/>
    <property type="match status" value="1"/>
</dbReference>
<feature type="region of interest" description="Disordered" evidence="1">
    <location>
        <begin position="1"/>
        <end position="21"/>
    </location>
</feature>
<feature type="region of interest" description="Disordered" evidence="1">
    <location>
        <begin position="336"/>
        <end position="356"/>
    </location>
</feature>
<organism evidence="3 4">
    <name type="scientific">Halogeometricum rufum</name>
    <dbReference type="NCBI Taxonomy" id="553469"/>
    <lineage>
        <taxon>Archaea</taxon>
        <taxon>Methanobacteriati</taxon>
        <taxon>Methanobacteriota</taxon>
        <taxon>Stenosarchaea group</taxon>
        <taxon>Halobacteria</taxon>
        <taxon>Halobacteriales</taxon>
        <taxon>Haloferacaceae</taxon>
        <taxon>Halogeometricum</taxon>
    </lineage>
</organism>
<keyword evidence="4" id="KW-1185">Reference proteome</keyword>
<dbReference type="Proteomes" id="UP000198531">
    <property type="component" value="Unassembled WGS sequence"/>
</dbReference>